<evidence type="ECO:0000313" key="2">
    <source>
        <dbReference type="Proteomes" id="UP001469553"/>
    </source>
</evidence>
<evidence type="ECO:0000313" key="1">
    <source>
        <dbReference type="EMBL" id="MEQ2285375.1"/>
    </source>
</evidence>
<organism evidence="1 2">
    <name type="scientific">Ameca splendens</name>
    <dbReference type="NCBI Taxonomy" id="208324"/>
    <lineage>
        <taxon>Eukaryota</taxon>
        <taxon>Metazoa</taxon>
        <taxon>Chordata</taxon>
        <taxon>Craniata</taxon>
        <taxon>Vertebrata</taxon>
        <taxon>Euteleostomi</taxon>
        <taxon>Actinopterygii</taxon>
        <taxon>Neopterygii</taxon>
        <taxon>Teleostei</taxon>
        <taxon>Neoteleostei</taxon>
        <taxon>Acanthomorphata</taxon>
        <taxon>Ovalentaria</taxon>
        <taxon>Atherinomorphae</taxon>
        <taxon>Cyprinodontiformes</taxon>
        <taxon>Goodeidae</taxon>
        <taxon>Ameca</taxon>
    </lineage>
</organism>
<proteinExistence type="predicted"/>
<dbReference type="EMBL" id="JAHRIP010013222">
    <property type="protein sequence ID" value="MEQ2285375.1"/>
    <property type="molecule type" value="Genomic_DNA"/>
</dbReference>
<comment type="caution">
    <text evidence="1">The sequence shown here is derived from an EMBL/GenBank/DDBJ whole genome shotgun (WGS) entry which is preliminary data.</text>
</comment>
<dbReference type="Proteomes" id="UP001469553">
    <property type="component" value="Unassembled WGS sequence"/>
</dbReference>
<protein>
    <submittedName>
        <fullName evidence="1">Uncharacterized protein</fullName>
    </submittedName>
</protein>
<keyword evidence="2" id="KW-1185">Reference proteome</keyword>
<name>A0ABV0XV74_9TELE</name>
<accession>A0ABV0XV74</accession>
<sequence>MDEQRSAGRELVLMFMENTLNMTKEMMVKFKRKILKWSLLRLSSRTDTEKTVSGRKIRHRLLQILLQVF</sequence>
<reference evidence="1 2" key="1">
    <citation type="submission" date="2021-06" db="EMBL/GenBank/DDBJ databases">
        <authorList>
            <person name="Palmer J.M."/>
        </authorList>
    </citation>
    <scope>NUCLEOTIDE SEQUENCE [LARGE SCALE GENOMIC DNA]</scope>
    <source>
        <strain evidence="1 2">AS_MEX2019</strain>
        <tissue evidence="1">Muscle</tissue>
    </source>
</reference>
<gene>
    <name evidence="1" type="ORF">AMECASPLE_031117</name>
</gene>